<dbReference type="Pfam" id="PF01212">
    <property type="entry name" value="Beta_elim_lyase"/>
    <property type="match status" value="1"/>
</dbReference>
<name>A0A509EC36_9HYPH</name>
<comment type="similarity">
    <text evidence="2">Belongs to the threonine aldolase family.</text>
</comment>
<evidence type="ECO:0000256" key="3">
    <source>
        <dbReference type="ARBA" id="ARBA00011881"/>
    </source>
</evidence>
<dbReference type="PANTHER" id="PTHR48097">
    <property type="entry name" value="L-THREONINE ALDOLASE-RELATED"/>
    <property type="match status" value="1"/>
</dbReference>
<gene>
    <name evidence="9" type="primary">ltaA_2</name>
    <name evidence="9" type="ORF">MET9862_02314</name>
</gene>
<dbReference type="SUPFAM" id="SSF53383">
    <property type="entry name" value="PLP-dependent transferases"/>
    <property type="match status" value="1"/>
</dbReference>
<dbReference type="InterPro" id="IPR015424">
    <property type="entry name" value="PyrdxlP-dep_Trfase"/>
</dbReference>
<dbReference type="EMBL" id="CABFPH010000027">
    <property type="protein sequence ID" value="VUD71728.1"/>
    <property type="molecule type" value="Genomic_DNA"/>
</dbReference>
<dbReference type="PIRSF" id="PIRSF017617">
    <property type="entry name" value="Thr_aldolase"/>
    <property type="match status" value="1"/>
</dbReference>
<organism evidence="9 10">
    <name type="scientific">Methylobacterium symbioticum</name>
    <dbReference type="NCBI Taxonomy" id="2584084"/>
    <lineage>
        <taxon>Bacteria</taxon>
        <taxon>Pseudomonadati</taxon>
        <taxon>Pseudomonadota</taxon>
        <taxon>Alphaproteobacteria</taxon>
        <taxon>Hyphomicrobiales</taxon>
        <taxon>Methylobacteriaceae</taxon>
        <taxon>Methylobacterium</taxon>
    </lineage>
</organism>
<evidence type="ECO:0000259" key="8">
    <source>
        <dbReference type="Pfam" id="PF01212"/>
    </source>
</evidence>
<dbReference type="AlphaFoldDB" id="A0A509EC36"/>
<reference evidence="9 10" key="1">
    <citation type="submission" date="2019-06" db="EMBL/GenBank/DDBJ databases">
        <authorList>
            <person name="Rodrigo-Torres L."/>
            <person name="Arahal R. D."/>
            <person name="Lucena T."/>
        </authorList>
    </citation>
    <scope>NUCLEOTIDE SEQUENCE [LARGE SCALE GENOMIC DNA]</scope>
    <source>
        <strain evidence="9 10">SB0023/3</strain>
    </source>
</reference>
<dbReference type="InterPro" id="IPR001597">
    <property type="entry name" value="ArAA_b-elim_lyase/Thr_aldolase"/>
</dbReference>
<keyword evidence="10" id="KW-1185">Reference proteome</keyword>
<evidence type="ECO:0000256" key="1">
    <source>
        <dbReference type="ARBA" id="ARBA00001933"/>
    </source>
</evidence>
<evidence type="ECO:0000256" key="5">
    <source>
        <dbReference type="ARBA" id="ARBA00023239"/>
    </source>
</evidence>
<evidence type="ECO:0000256" key="6">
    <source>
        <dbReference type="PIRSR" id="PIRSR017617-1"/>
    </source>
</evidence>
<dbReference type="GO" id="GO:0006545">
    <property type="term" value="P:glycine biosynthetic process"/>
    <property type="evidence" value="ECO:0007669"/>
    <property type="project" value="TreeGrafter"/>
</dbReference>
<dbReference type="Gene3D" id="3.90.1150.10">
    <property type="entry name" value="Aspartate Aminotransferase, domain 1"/>
    <property type="match status" value="1"/>
</dbReference>
<evidence type="ECO:0000313" key="10">
    <source>
        <dbReference type="Proteomes" id="UP000410984"/>
    </source>
</evidence>
<dbReference type="EC" id="4.1.2.49" evidence="9"/>
<dbReference type="FunFam" id="3.40.640.10:FF:000030">
    <property type="entry name" value="Low-specificity L-threonine aldolase"/>
    <property type="match status" value="1"/>
</dbReference>
<protein>
    <submittedName>
        <fullName evidence="9">L-allo-threonine aldolase</fullName>
        <ecNumber evidence="9">4.1.2.49</ecNumber>
    </submittedName>
</protein>
<keyword evidence="5 9" id="KW-0456">Lyase</keyword>
<dbReference type="Proteomes" id="UP000410984">
    <property type="component" value="Unassembled WGS sequence"/>
</dbReference>
<feature type="region of interest" description="Disordered" evidence="7">
    <location>
        <begin position="1"/>
        <end position="25"/>
    </location>
</feature>
<sequence length="361" mass="37649">MTAMQPPDRSPAPPPGAVDLRSDTLTRPTEAMYERMRAAPVGDDGLDGDPTARELEAVAAEALGKEAGLFVPSCTMANLIATLCHAPRNQQVVLEARAHMYTAERGATTFTGTFAVGIPGEAGAMDLGLLEEALRPAGSGLATGLIGLETSHNNAGGTVLPLAHMKAVQTLAREAGIPVHLDGARLYNAAVHLGVAPAEIAQYTDTVALCLSKGLSAPVGAVLAGSRDVVSQGRRLRRMLGGAQRQVGVVAAAGLEAVQTMGPRLVEDHKRARLLGAGLNALHPDLSASRPQTNIVQVDLRRTGQDAAQWVSALAARGVLVRPLGRDHLRLVTHRHIDDADIEAAIEGFRLCLAQPAAGRA</sequence>
<dbReference type="PANTHER" id="PTHR48097:SF9">
    <property type="entry name" value="L-THREONINE ALDOLASE"/>
    <property type="match status" value="1"/>
</dbReference>
<feature type="modified residue" description="N6-(pyridoxal phosphate)lysine" evidence="6">
    <location>
        <position position="213"/>
    </location>
</feature>
<dbReference type="GO" id="GO:0005829">
    <property type="term" value="C:cytosol"/>
    <property type="evidence" value="ECO:0007669"/>
    <property type="project" value="TreeGrafter"/>
</dbReference>
<evidence type="ECO:0000256" key="4">
    <source>
        <dbReference type="ARBA" id="ARBA00022898"/>
    </source>
</evidence>
<evidence type="ECO:0000313" key="9">
    <source>
        <dbReference type="EMBL" id="VUD71728.1"/>
    </source>
</evidence>
<dbReference type="InterPro" id="IPR023603">
    <property type="entry name" value="Low_specificity_L-TA-like"/>
</dbReference>
<accession>A0A509EC36</accession>
<comment type="cofactor">
    <cofactor evidence="1">
        <name>pyridoxal 5'-phosphate</name>
        <dbReference type="ChEBI" id="CHEBI:597326"/>
    </cofactor>
</comment>
<dbReference type="NCBIfam" id="NF041359">
    <property type="entry name" value="GntG_guanitoxin"/>
    <property type="match status" value="1"/>
</dbReference>
<dbReference type="RefSeq" id="WP_244612681.1">
    <property type="nucleotide sequence ID" value="NZ_CABFPH010000027.1"/>
</dbReference>
<dbReference type="GO" id="GO:0008732">
    <property type="term" value="F:L-allo-threonine aldolase activity"/>
    <property type="evidence" value="ECO:0007669"/>
    <property type="project" value="UniProtKB-EC"/>
</dbReference>
<dbReference type="GO" id="GO:0006567">
    <property type="term" value="P:L-threonine catabolic process"/>
    <property type="evidence" value="ECO:0007669"/>
    <property type="project" value="TreeGrafter"/>
</dbReference>
<dbReference type="InterPro" id="IPR015421">
    <property type="entry name" value="PyrdxlP-dep_Trfase_major"/>
</dbReference>
<dbReference type="Gene3D" id="3.40.640.10">
    <property type="entry name" value="Type I PLP-dependent aspartate aminotransferase-like (Major domain)"/>
    <property type="match status" value="1"/>
</dbReference>
<dbReference type="InterPro" id="IPR015422">
    <property type="entry name" value="PyrdxlP-dep_Trfase_small"/>
</dbReference>
<evidence type="ECO:0000256" key="2">
    <source>
        <dbReference type="ARBA" id="ARBA00006966"/>
    </source>
</evidence>
<comment type="subunit">
    <text evidence="3">Homotetramer.</text>
</comment>
<feature type="domain" description="Aromatic amino acid beta-eliminating lyase/threonine aldolase" evidence="8">
    <location>
        <begin position="19"/>
        <end position="300"/>
    </location>
</feature>
<proteinExistence type="inferred from homology"/>
<evidence type="ECO:0000256" key="7">
    <source>
        <dbReference type="SAM" id="MobiDB-lite"/>
    </source>
</evidence>
<keyword evidence="4" id="KW-0663">Pyridoxal phosphate</keyword>